<feature type="transmembrane region" description="Helical" evidence="1">
    <location>
        <begin position="30"/>
        <end position="54"/>
    </location>
</feature>
<gene>
    <name evidence="3" type="ORF">AJ85_20835</name>
    <name evidence="2" type="ORF">BALCAV_0213955</name>
</gene>
<keyword evidence="1" id="KW-1133">Transmembrane helix</keyword>
<reference evidence="2 4" key="1">
    <citation type="journal article" date="2014" name="Genome Announc.">
        <title>Draft Genome Sequence of Bacillus alcalophilus AV1934, a Classic Alkaliphile Isolated from Human Feces in 1934.</title>
        <authorList>
            <person name="Attie O."/>
            <person name="Jayaprakash A."/>
            <person name="Shah H."/>
            <person name="Paulsen I.T."/>
            <person name="Morino M."/>
            <person name="Takahashi Y."/>
            <person name="Narumi I."/>
            <person name="Sachidanandam R."/>
            <person name="Satoh K."/>
            <person name="Ito M."/>
            <person name="Krulwich T.A."/>
        </authorList>
    </citation>
    <scope>NUCLEOTIDE SEQUENCE [LARGE SCALE GENOMIC DNA]</scope>
    <source>
        <strain evidence="2 4">AV1934</strain>
    </source>
</reference>
<protein>
    <submittedName>
        <fullName evidence="2">Uncharacterized protein</fullName>
    </submittedName>
</protein>
<keyword evidence="1" id="KW-0812">Transmembrane</keyword>
<sequence length="170" mass="19939">MIAFSVLFFVFILGVTIGGLLAAGKHPPSFFLYGLFTFAFLVVCFIGMIVGLLFPSFLIGFWFIEFIICVLAFLFIWAACTRFHPSFGFFFVQEKVVLNLLFFLFFFMGFEWGIFDFRAFFTIFASVVFGIALFIGIFIQWQLRQKFWQFPYAVYFPCIWLFIITVIKIF</sequence>
<keyword evidence="1" id="KW-0472">Membrane</keyword>
<feature type="transmembrane region" description="Helical" evidence="1">
    <location>
        <begin position="6"/>
        <end position="23"/>
    </location>
</feature>
<keyword evidence="4" id="KW-1185">Reference proteome</keyword>
<proteinExistence type="predicted"/>
<dbReference type="AlphaFoldDB" id="A0A094WJ31"/>
<organism evidence="2 4">
    <name type="scientific">Alkalihalobacillus alcalophilus ATCC 27647 = CGMCC 1.3604</name>
    <dbReference type="NCBI Taxonomy" id="1218173"/>
    <lineage>
        <taxon>Bacteria</taxon>
        <taxon>Bacillati</taxon>
        <taxon>Bacillota</taxon>
        <taxon>Bacilli</taxon>
        <taxon>Bacillales</taxon>
        <taxon>Bacillaceae</taxon>
        <taxon>Alkalihalobacillus</taxon>
    </lineage>
</organism>
<dbReference type="RefSeq" id="WP_003321633.1">
    <property type="nucleotide sequence ID" value="NZ_ALPT02000045.1"/>
</dbReference>
<evidence type="ECO:0000256" key="1">
    <source>
        <dbReference type="SAM" id="Phobius"/>
    </source>
</evidence>
<accession>A0A094WJ31</accession>
<feature type="transmembrane region" description="Helical" evidence="1">
    <location>
        <begin position="121"/>
        <end position="140"/>
    </location>
</feature>
<reference evidence="3 5" key="2">
    <citation type="submission" date="2014-01" db="EMBL/GenBank/DDBJ databases">
        <title>Draft genome sequencing of Bacillus alcalophilus CGMCC 1.3604.</title>
        <authorList>
            <person name="Yang J."/>
            <person name="Diao L."/>
            <person name="Yang S."/>
        </authorList>
    </citation>
    <scope>NUCLEOTIDE SEQUENCE [LARGE SCALE GENOMIC DNA]</scope>
    <source>
        <strain evidence="3 5">CGMCC 1.3604</strain>
    </source>
</reference>
<dbReference type="Proteomes" id="UP000002754">
    <property type="component" value="Unassembled WGS sequence"/>
</dbReference>
<evidence type="ECO:0000313" key="5">
    <source>
        <dbReference type="Proteomes" id="UP000297014"/>
    </source>
</evidence>
<comment type="caution">
    <text evidence="2">The sequence shown here is derived from an EMBL/GenBank/DDBJ whole genome shotgun (WGS) entry which is preliminary data.</text>
</comment>
<dbReference type="eggNOG" id="ENOG5031THX">
    <property type="taxonomic scope" value="Bacteria"/>
</dbReference>
<evidence type="ECO:0000313" key="3">
    <source>
        <dbReference type="EMBL" id="THG88846.1"/>
    </source>
</evidence>
<evidence type="ECO:0000313" key="2">
    <source>
        <dbReference type="EMBL" id="KGA96836.1"/>
    </source>
</evidence>
<dbReference type="Proteomes" id="UP000297014">
    <property type="component" value="Unassembled WGS sequence"/>
</dbReference>
<feature type="transmembrane region" description="Helical" evidence="1">
    <location>
        <begin position="152"/>
        <end position="169"/>
    </location>
</feature>
<evidence type="ECO:0000313" key="4">
    <source>
        <dbReference type="Proteomes" id="UP000002754"/>
    </source>
</evidence>
<feature type="transmembrane region" description="Helical" evidence="1">
    <location>
        <begin position="96"/>
        <end position="115"/>
    </location>
</feature>
<dbReference type="EMBL" id="JALP01000300">
    <property type="protein sequence ID" value="THG88846.1"/>
    <property type="molecule type" value="Genomic_DNA"/>
</dbReference>
<dbReference type="OrthoDB" id="2877576at2"/>
<name>A0A094WJ31_ALKAL</name>
<dbReference type="STRING" id="1218173.BALCAV_0213955"/>
<feature type="transmembrane region" description="Helical" evidence="1">
    <location>
        <begin position="60"/>
        <end position="84"/>
    </location>
</feature>
<dbReference type="EMBL" id="ALPT02000045">
    <property type="protein sequence ID" value="KGA96836.1"/>
    <property type="molecule type" value="Genomic_DNA"/>
</dbReference>